<keyword evidence="1" id="KW-0472">Membrane</keyword>
<evidence type="ECO:0000256" key="1">
    <source>
        <dbReference type="SAM" id="Phobius"/>
    </source>
</evidence>
<keyword evidence="1" id="KW-1133">Transmembrane helix</keyword>
<keyword evidence="1" id="KW-0812">Transmembrane</keyword>
<reference evidence="2" key="1">
    <citation type="submission" date="2014-09" db="EMBL/GenBank/DDBJ databases">
        <authorList>
            <person name="Magalhaes I.L.F."/>
            <person name="Oliveira U."/>
            <person name="Santos F.R."/>
            <person name="Vidigal T.H.D.A."/>
            <person name="Brescovit A.D."/>
            <person name="Santos A.J."/>
        </authorList>
    </citation>
    <scope>NUCLEOTIDE SEQUENCE</scope>
    <source>
        <tissue evidence="2">Shoot tissue taken approximately 20 cm above the soil surface</tissue>
    </source>
</reference>
<protein>
    <submittedName>
        <fullName evidence="2">Uncharacterized protein</fullName>
    </submittedName>
</protein>
<organism evidence="2">
    <name type="scientific">Arundo donax</name>
    <name type="common">Giant reed</name>
    <name type="synonym">Donax arundinaceus</name>
    <dbReference type="NCBI Taxonomy" id="35708"/>
    <lineage>
        <taxon>Eukaryota</taxon>
        <taxon>Viridiplantae</taxon>
        <taxon>Streptophyta</taxon>
        <taxon>Embryophyta</taxon>
        <taxon>Tracheophyta</taxon>
        <taxon>Spermatophyta</taxon>
        <taxon>Magnoliopsida</taxon>
        <taxon>Liliopsida</taxon>
        <taxon>Poales</taxon>
        <taxon>Poaceae</taxon>
        <taxon>PACMAD clade</taxon>
        <taxon>Arundinoideae</taxon>
        <taxon>Arundineae</taxon>
        <taxon>Arundo</taxon>
    </lineage>
</organism>
<dbReference type="AlphaFoldDB" id="A0A0A9DKL2"/>
<name>A0A0A9DKL2_ARUDO</name>
<reference evidence="2" key="2">
    <citation type="journal article" date="2015" name="Data Brief">
        <title>Shoot transcriptome of the giant reed, Arundo donax.</title>
        <authorList>
            <person name="Barrero R.A."/>
            <person name="Guerrero F.D."/>
            <person name="Moolhuijzen P."/>
            <person name="Goolsby J.A."/>
            <person name="Tidwell J."/>
            <person name="Bellgard S.E."/>
            <person name="Bellgard M.I."/>
        </authorList>
    </citation>
    <scope>NUCLEOTIDE SEQUENCE</scope>
    <source>
        <tissue evidence="2">Shoot tissue taken approximately 20 cm above the soil surface</tissue>
    </source>
</reference>
<sequence length="65" mass="7495">MVLRSFCVGHALGPSKCHIYILLMPCMLDHLCLLTAYPILPFCLVVPAYLACKWVVEEFREMEEH</sequence>
<accession>A0A0A9DKL2</accession>
<proteinExistence type="predicted"/>
<evidence type="ECO:0000313" key="2">
    <source>
        <dbReference type="EMBL" id="JAD87213.1"/>
    </source>
</evidence>
<dbReference type="EMBL" id="GBRH01210682">
    <property type="protein sequence ID" value="JAD87213.1"/>
    <property type="molecule type" value="Transcribed_RNA"/>
</dbReference>
<feature type="transmembrane region" description="Helical" evidence="1">
    <location>
        <begin position="33"/>
        <end position="52"/>
    </location>
</feature>